<dbReference type="GO" id="GO:0140662">
    <property type="term" value="F:ATP-dependent protein folding chaperone"/>
    <property type="evidence" value="ECO:0007669"/>
    <property type="project" value="InterPro"/>
</dbReference>
<evidence type="ECO:0000313" key="4">
    <source>
        <dbReference type="Proteomes" id="UP000215914"/>
    </source>
</evidence>
<sequence length="47" mass="5411">MASYQKVKVEELKENDENRGQYATFWNEFCKTIKLGIIEDAVTGTVI</sequence>
<dbReference type="EMBL" id="MNCJ02000329">
    <property type="protein sequence ID" value="KAF5769632.1"/>
    <property type="molecule type" value="Genomic_DNA"/>
</dbReference>
<dbReference type="GO" id="GO:0005524">
    <property type="term" value="F:ATP binding"/>
    <property type="evidence" value="ECO:0007669"/>
    <property type="project" value="InterPro"/>
</dbReference>
<keyword evidence="2" id="KW-0143">Chaperone</keyword>
<dbReference type="AlphaFoldDB" id="A0A9K3H6P7"/>
<evidence type="ECO:0000256" key="1">
    <source>
        <dbReference type="ARBA" id="ARBA00008239"/>
    </source>
</evidence>
<comment type="caution">
    <text evidence="3">The sequence shown here is derived from an EMBL/GenBank/DDBJ whole genome shotgun (WGS) entry which is preliminary data.</text>
</comment>
<reference evidence="3" key="2">
    <citation type="submission" date="2020-06" db="EMBL/GenBank/DDBJ databases">
        <title>Helianthus annuus Genome sequencing and assembly Release 2.</title>
        <authorList>
            <person name="Gouzy J."/>
            <person name="Langlade N."/>
            <person name="Munos S."/>
        </authorList>
    </citation>
    <scope>NUCLEOTIDE SEQUENCE</scope>
    <source>
        <tissue evidence="3">Leaves</tissue>
    </source>
</reference>
<dbReference type="InterPro" id="IPR001404">
    <property type="entry name" value="Hsp90_fam"/>
</dbReference>
<dbReference type="Pfam" id="PF00183">
    <property type="entry name" value="HSP90"/>
    <property type="match status" value="1"/>
</dbReference>
<proteinExistence type="inferred from homology"/>
<comment type="similarity">
    <text evidence="1">Belongs to the heat shock protein 90 family.</text>
</comment>
<dbReference type="Proteomes" id="UP000215914">
    <property type="component" value="Unassembled WGS sequence"/>
</dbReference>
<name>A0A9K3H6P7_HELAN</name>
<organism evidence="3 4">
    <name type="scientific">Helianthus annuus</name>
    <name type="common">Common sunflower</name>
    <dbReference type="NCBI Taxonomy" id="4232"/>
    <lineage>
        <taxon>Eukaryota</taxon>
        <taxon>Viridiplantae</taxon>
        <taxon>Streptophyta</taxon>
        <taxon>Embryophyta</taxon>
        <taxon>Tracheophyta</taxon>
        <taxon>Spermatophyta</taxon>
        <taxon>Magnoliopsida</taxon>
        <taxon>eudicotyledons</taxon>
        <taxon>Gunneridae</taxon>
        <taxon>Pentapetalae</taxon>
        <taxon>asterids</taxon>
        <taxon>campanulids</taxon>
        <taxon>Asterales</taxon>
        <taxon>Asteraceae</taxon>
        <taxon>Asteroideae</taxon>
        <taxon>Heliantheae alliance</taxon>
        <taxon>Heliantheae</taxon>
        <taxon>Helianthus</taxon>
    </lineage>
</organism>
<evidence type="ECO:0000313" key="3">
    <source>
        <dbReference type="EMBL" id="KAF5769632.1"/>
    </source>
</evidence>
<dbReference type="GO" id="GO:0051082">
    <property type="term" value="F:unfolded protein binding"/>
    <property type="evidence" value="ECO:0007669"/>
    <property type="project" value="InterPro"/>
</dbReference>
<accession>A0A9K3H6P7</accession>
<evidence type="ECO:0000256" key="2">
    <source>
        <dbReference type="ARBA" id="ARBA00023186"/>
    </source>
</evidence>
<gene>
    <name evidence="3" type="ORF">HanXRQr2_Chr14g0650531</name>
</gene>
<protein>
    <submittedName>
        <fullName evidence="3">Heat shock protein Hsp90 family</fullName>
    </submittedName>
</protein>
<dbReference type="Gramene" id="mRNA:HanXRQr2_Chr14g0650531">
    <property type="protein sequence ID" value="mRNA:HanXRQr2_Chr14g0650531"/>
    <property type="gene ID" value="HanXRQr2_Chr14g0650531"/>
</dbReference>
<dbReference type="GO" id="GO:0016887">
    <property type="term" value="F:ATP hydrolysis activity"/>
    <property type="evidence" value="ECO:0007669"/>
    <property type="project" value="InterPro"/>
</dbReference>
<keyword evidence="3" id="KW-0346">Stress response</keyword>
<keyword evidence="4" id="KW-1185">Reference proteome</keyword>
<reference evidence="3" key="1">
    <citation type="journal article" date="2017" name="Nature">
        <title>The sunflower genome provides insights into oil metabolism, flowering and Asterid evolution.</title>
        <authorList>
            <person name="Badouin H."/>
            <person name="Gouzy J."/>
            <person name="Grassa C.J."/>
            <person name="Murat F."/>
            <person name="Staton S.E."/>
            <person name="Cottret L."/>
            <person name="Lelandais-Briere C."/>
            <person name="Owens G.L."/>
            <person name="Carrere S."/>
            <person name="Mayjonade B."/>
            <person name="Legrand L."/>
            <person name="Gill N."/>
            <person name="Kane N.C."/>
            <person name="Bowers J.E."/>
            <person name="Hubner S."/>
            <person name="Bellec A."/>
            <person name="Berard A."/>
            <person name="Berges H."/>
            <person name="Blanchet N."/>
            <person name="Boniface M.C."/>
            <person name="Brunel D."/>
            <person name="Catrice O."/>
            <person name="Chaidir N."/>
            <person name="Claudel C."/>
            <person name="Donnadieu C."/>
            <person name="Faraut T."/>
            <person name="Fievet G."/>
            <person name="Helmstetter N."/>
            <person name="King M."/>
            <person name="Knapp S.J."/>
            <person name="Lai Z."/>
            <person name="Le Paslier M.C."/>
            <person name="Lippi Y."/>
            <person name="Lorenzon L."/>
            <person name="Mandel J.R."/>
            <person name="Marage G."/>
            <person name="Marchand G."/>
            <person name="Marquand E."/>
            <person name="Bret-Mestries E."/>
            <person name="Morien E."/>
            <person name="Nambeesan S."/>
            <person name="Nguyen T."/>
            <person name="Pegot-Espagnet P."/>
            <person name="Pouilly N."/>
            <person name="Raftis F."/>
            <person name="Sallet E."/>
            <person name="Schiex T."/>
            <person name="Thomas J."/>
            <person name="Vandecasteele C."/>
            <person name="Vares D."/>
            <person name="Vear F."/>
            <person name="Vautrin S."/>
            <person name="Crespi M."/>
            <person name="Mangin B."/>
            <person name="Burke J.M."/>
            <person name="Salse J."/>
            <person name="Munos S."/>
            <person name="Vincourt P."/>
            <person name="Rieseberg L.H."/>
            <person name="Langlade N.B."/>
        </authorList>
    </citation>
    <scope>NUCLEOTIDE SEQUENCE</scope>
    <source>
        <tissue evidence="3">Leaves</tissue>
    </source>
</reference>